<sequence>MSHRVQSLRHSVLQRKDEVKAAVRPAEKVLESLRNNTALECQIKKCIESQAEQTEKQIKKEFEKLHQFLREEEEARRAELRMEEEQKKSKIVEWIEIELQSLSERVMEVEGEMGNDDVTFLAGSMQTVRFTAEFRVCDRCDQTCGKSEIQSVGEDERSLSLLFYPPNPLQKAANRMVLGSQVLKGKRNCWEVDVGNGKNWTVGVCTGRGAESNQTQPLTPHNGIWGVCRNGDFCAPVGFWGSRFQITKPLKTLRVKLIQRQDFNNGKKMWTLSFADASDNSGIVSLVIDDGVGREFIPFLIPEDVNSPLRIVPVNVNTVTENKFGFFERHKEMMPLYFMVFIVVMMLVFMASFTSRLSYMASSLEDDLSCPVCCELYRDPQLLSCGHTFCRQCLKKHWAVTKTRACSVCRRVCVQEPVTNLALRNTTESYQREKERERKERESGSEVRCSQHGEKVEYYCKSDDEVICSKCRKEGHRTHRVQLLVHAVRQHKDRIKAAIRPVEKAMQSLKNGSCQKAQVVKYIQAQAEQAERQIKAEFNKFHHFLQKEEAARIKALKIEVEKKKGEVKEKIEQEILLLSDKVKEVEEEMENEDATFMKNYEFILQRAQYTVMDSELHSENLINMAEHVGNLGYKVWEKMMDIFLYYPVLLNLNSAPEDFSISEDLTSVKRSRDMRLNPIPFHGNRLVLGSEGYGDGFHCWNVEVGDSKHWTLGMCQHTGDNNLVRQLTPEMGFWGLSRKGESYMLLTSFKYLFRIHKKPRTVQVQLGRWCALGNMSRMVRFVDVSDGAVIAFYTGLPNGVQLFPFLIPEDRYSYLRIAPASPSLIIQHMVVETQQSPIPVYLLYALIVCLFIWMLLVEVNKVSD</sequence>
<dbReference type="PROSITE" id="PS50089">
    <property type="entry name" value="ZF_RING_2"/>
    <property type="match status" value="1"/>
</dbReference>
<dbReference type="InterPro" id="IPR027370">
    <property type="entry name" value="Znf-RING_euk"/>
</dbReference>
<keyword evidence="3" id="KW-0862">Zinc</keyword>
<dbReference type="InterPro" id="IPR017907">
    <property type="entry name" value="Znf_RING_CS"/>
</dbReference>
<evidence type="ECO:0000313" key="11">
    <source>
        <dbReference type="Proteomes" id="UP001205998"/>
    </source>
</evidence>
<dbReference type="EMBL" id="MU551601">
    <property type="protein sequence ID" value="KAI5623647.1"/>
    <property type="molecule type" value="Genomic_DNA"/>
</dbReference>
<dbReference type="InterPro" id="IPR050143">
    <property type="entry name" value="TRIM/RBCC"/>
</dbReference>
<feature type="domain" description="B30.2/SPRY" evidence="9">
    <location>
        <begin position="628"/>
        <end position="824"/>
    </location>
</feature>
<evidence type="ECO:0000259" key="7">
    <source>
        <dbReference type="PROSITE" id="PS50089"/>
    </source>
</evidence>
<dbReference type="InterPro" id="IPR013320">
    <property type="entry name" value="ConA-like_dom_sf"/>
</dbReference>
<dbReference type="Pfam" id="PF00643">
    <property type="entry name" value="zf-B_box"/>
    <property type="match status" value="1"/>
</dbReference>
<keyword evidence="6" id="KW-1133">Transmembrane helix</keyword>
<dbReference type="PROSITE" id="PS50188">
    <property type="entry name" value="B302_SPRY"/>
    <property type="match status" value="1"/>
</dbReference>
<feature type="transmembrane region" description="Helical" evidence="6">
    <location>
        <begin position="336"/>
        <end position="353"/>
    </location>
</feature>
<keyword evidence="2 4" id="KW-0863">Zinc-finger</keyword>
<evidence type="ECO:0000256" key="3">
    <source>
        <dbReference type="ARBA" id="ARBA00022833"/>
    </source>
</evidence>
<dbReference type="PROSITE" id="PS00518">
    <property type="entry name" value="ZF_RING_1"/>
    <property type="match status" value="1"/>
</dbReference>
<evidence type="ECO:0000256" key="2">
    <source>
        <dbReference type="ARBA" id="ARBA00022771"/>
    </source>
</evidence>
<name>A0AAD5AY26_SILAS</name>
<dbReference type="InterPro" id="IPR001841">
    <property type="entry name" value="Znf_RING"/>
</dbReference>
<evidence type="ECO:0000256" key="4">
    <source>
        <dbReference type="PROSITE-ProRule" id="PRU00024"/>
    </source>
</evidence>
<evidence type="ECO:0000259" key="9">
    <source>
        <dbReference type="PROSITE" id="PS50188"/>
    </source>
</evidence>
<dbReference type="InterPro" id="IPR001870">
    <property type="entry name" value="B30.2/SPRY"/>
</dbReference>
<feature type="transmembrane region" description="Helical" evidence="6">
    <location>
        <begin position="838"/>
        <end position="857"/>
    </location>
</feature>
<proteinExistence type="predicted"/>
<dbReference type="InterPro" id="IPR013083">
    <property type="entry name" value="Znf_RING/FYVE/PHD"/>
</dbReference>
<dbReference type="InterPro" id="IPR043136">
    <property type="entry name" value="B30.2/SPRY_sf"/>
</dbReference>
<keyword evidence="1" id="KW-0479">Metal-binding</keyword>
<keyword evidence="11" id="KW-1185">Reference proteome</keyword>
<dbReference type="Gene3D" id="3.30.40.10">
    <property type="entry name" value="Zinc/RING finger domain, C3HC4 (zinc finger)"/>
    <property type="match status" value="1"/>
</dbReference>
<dbReference type="Gene3D" id="2.60.120.920">
    <property type="match status" value="2"/>
</dbReference>
<dbReference type="Gene3D" id="3.30.160.60">
    <property type="entry name" value="Classic Zinc Finger"/>
    <property type="match status" value="1"/>
</dbReference>
<evidence type="ECO:0000259" key="8">
    <source>
        <dbReference type="PROSITE" id="PS50119"/>
    </source>
</evidence>
<keyword evidence="6" id="KW-0812">Transmembrane</keyword>
<comment type="caution">
    <text evidence="10">The sequence shown here is derived from an EMBL/GenBank/DDBJ whole genome shotgun (WGS) entry which is preliminary data.</text>
</comment>
<dbReference type="GO" id="GO:0008270">
    <property type="term" value="F:zinc ion binding"/>
    <property type="evidence" value="ECO:0007669"/>
    <property type="project" value="UniProtKB-KW"/>
</dbReference>
<dbReference type="Pfam" id="PF13445">
    <property type="entry name" value="zf-RING_UBOX"/>
    <property type="match status" value="1"/>
</dbReference>
<dbReference type="SUPFAM" id="SSF57850">
    <property type="entry name" value="RING/U-box"/>
    <property type="match status" value="1"/>
</dbReference>
<evidence type="ECO:0000313" key="10">
    <source>
        <dbReference type="EMBL" id="KAI5623647.1"/>
    </source>
</evidence>
<feature type="coiled-coil region" evidence="5">
    <location>
        <begin position="520"/>
        <end position="595"/>
    </location>
</feature>
<dbReference type="PROSITE" id="PS50119">
    <property type="entry name" value="ZF_BBOX"/>
    <property type="match status" value="1"/>
</dbReference>
<dbReference type="SMART" id="SM00184">
    <property type="entry name" value="RING"/>
    <property type="match status" value="1"/>
</dbReference>
<evidence type="ECO:0000256" key="1">
    <source>
        <dbReference type="ARBA" id="ARBA00022723"/>
    </source>
</evidence>
<feature type="domain" description="B box-type" evidence="8">
    <location>
        <begin position="444"/>
        <end position="484"/>
    </location>
</feature>
<reference evidence="10" key="1">
    <citation type="submission" date="2018-07" db="EMBL/GenBank/DDBJ databases">
        <title>Comparative genomics of catfishes provides insights into carnivory and benthic adaptation.</title>
        <authorList>
            <person name="Zhang Y."/>
            <person name="Wang D."/>
            <person name="Peng Z."/>
            <person name="Zheng S."/>
            <person name="Shao F."/>
            <person name="Tao W."/>
        </authorList>
    </citation>
    <scope>NUCLEOTIDE SEQUENCE</scope>
    <source>
        <strain evidence="10">Chongqing</strain>
    </source>
</reference>
<evidence type="ECO:0000256" key="6">
    <source>
        <dbReference type="SAM" id="Phobius"/>
    </source>
</evidence>
<feature type="domain" description="RING-type" evidence="7">
    <location>
        <begin position="370"/>
        <end position="410"/>
    </location>
</feature>
<dbReference type="PANTHER" id="PTHR24103">
    <property type="entry name" value="E3 UBIQUITIN-PROTEIN LIGASE TRIM"/>
    <property type="match status" value="1"/>
</dbReference>
<organism evidence="10 11">
    <name type="scientific">Silurus asotus</name>
    <name type="common">Amur catfish</name>
    <name type="synonym">Parasilurus asotus</name>
    <dbReference type="NCBI Taxonomy" id="30991"/>
    <lineage>
        <taxon>Eukaryota</taxon>
        <taxon>Metazoa</taxon>
        <taxon>Chordata</taxon>
        <taxon>Craniata</taxon>
        <taxon>Vertebrata</taxon>
        <taxon>Euteleostomi</taxon>
        <taxon>Actinopterygii</taxon>
        <taxon>Neopterygii</taxon>
        <taxon>Teleostei</taxon>
        <taxon>Ostariophysi</taxon>
        <taxon>Siluriformes</taxon>
        <taxon>Siluridae</taxon>
        <taxon>Silurus</taxon>
    </lineage>
</organism>
<dbReference type="Proteomes" id="UP001205998">
    <property type="component" value="Unassembled WGS sequence"/>
</dbReference>
<dbReference type="InterPro" id="IPR000315">
    <property type="entry name" value="Znf_B-box"/>
</dbReference>
<accession>A0AAD5AY26</accession>
<dbReference type="SUPFAM" id="SSF49899">
    <property type="entry name" value="Concanavalin A-like lectins/glucanases"/>
    <property type="match status" value="2"/>
</dbReference>
<keyword evidence="5" id="KW-0175">Coiled coil</keyword>
<protein>
    <submittedName>
        <fullName evidence="10">Uncharacterized protein</fullName>
    </submittedName>
</protein>
<gene>
    <name evidence="10" type="ORF">C0J50_16833</name>
</gene>
<dbReference type="CDD" id="cd19769">
    <property type="entry name" value="Bbox2_TRIM16-like"/>
    <property type="match status" value="1"/>
</dbReference>
<feature type="coiled-coil region" evidence="5">
    <location>
        <begin position="44"/>
        <end position="112"/>
    </location>
</feature>
<keyword evidence="6" id="KW-0472">Membrane</keyword>
<dbReference type="AlphaFoldDB" id="A0AAD5AY26"/>
<dbReference type="SUPFAM" id="SSF57845">
    <property type="entry name" value="B-box zinc-binding domain"/>
    <property type="match status" value="1"/>
</dbReference>
<evidence type="ECO:0000256" key="5">
    <source>
        <dbReference type="SAM" id="Coils"/>
    </source>
</evidence>
<dbReference type="SMART" id="SM00336">
    <property type="entry name" value="BBOX"/>
    <property type="match status" value="1"/>
</dbReference>